<evidence type="ECO:0000256" key="5">
    <source>
        <dbReference type="ARBA" id="ARBA00023030"/>
    </source>
</evidence>
<feature type="domain" description="TGF-beta family profile" evidence="9">
    <location>
        <begin position="310"/>
        <end position="427"/>
    </location>
</feature>
<dbReference type="InterPro" id="IPR017948">
    <property type="entry name" value="TGFb_CS"/>
</dbReference>
<evidence type="ECO:0000256" key="7">
    <source>
        <dbReference type="ARBA" id="ARBA00023180"/>
    </source>
</evidence>
<protein>
    <recommendedName>
        <fullName evidence="9">TGF-beta family profile domain-containing protein</fullName>
    </recommendedName>
</protein>
<dbReference type="PROSITE" id="PS51257">
    <property type="entry name" value="PROKAR_LIPOPROTEIN"/>
    <property type="match status" value="1"/>
</dbReference>
<dbReference type="GO" id="GO:0005125">
    <property type="term" value="F:cytokine activity"/>
    <property type="evidence" value="ECO:0007669"/>
    <property type="project" value="TreeGrafter"/>
</dbReference>
<keyword evidence="3" id="KW-0964">Secreted</keyword>
<dbReference type="InterPro" id="IPR001839">
    <property type="entry name" value="TGF-b_C"/>
</dbReference>
<dbReference type="EnsemblMetazoa" id="XM_019906109.1">
    <property type="protein sequence ID" value="XP_019761668.1"/>
    <property type="gene ID" value="LOC109538737"/>
</dbReference>
<dbReference type="Gene3D" id="2.60.120.970">
    <property type="match status" value="1"/>
</dbReference>
<sequence>MAVDRNRLQHDSKSPLGWTLSVACLYLVLSTASGSLANGERLRHHHMKNQLEKTAVLEASSKMPLLGCPNCLFKHDRDREKLESDKLRLEAIKRQILQKLGLRAKPNVTHSLPKEVVMATLSRAEDGDFTGAFGENPDFPTTSEKSGNLDTVEADDFYGRTSEIISFAEQEAGSQMGQEFRVREASLWLKADLLKAPTSKCRSTDIFVFKIISNRLPESVTLSSKQFDRLTAEPIAVPLEEAASGWQKIDVTQTVSEWLGERAKDKLSLFVDCSCCAHWRIHLFNEESDQRSNPNRPFLVIHTDPSTAKRVRRRAIDCSLDSGNQCCKQRFYVSFKALGWEDWVIAPQGYFANYCRGDCGQHRTPDTFVTYHTHVIEEVRKTQHLSGMTPCCAPLKFSTMSLIYYGPESTIIKRDLPKMVVEECGCP</sequence>
<evidence type="ECO:0000256" key="3">
    <source>
        <dbReference type="ARBA" id="ARBA00022525"/>
    </source>
</evidence>
<dbReference type="Pfam" id="PF00688">
    <property type="entry name" value="TGFb_propeptide"/>
    <property type="match status" value="1"/>
</dbReference>
<evidence type="ECO:0000256" key="1">
    <source>
        <dbReference type="ARBA" id="ARBA00004613"/>
    </source>
</evidence>
<evidence type="ECO:0000256" key="8">
    <source>
        <dbReference type="RuleBase" id="RU000354"/>
    </source>
</evidence>
<keyword evidence="6" id="KW-1015">Disulfide bond</keyword>
<dbReference type="SMART" id="SM00204">
    <property type="entry name" value="TGFB"/>
    <property type="match status" value="1"/>
</dbReference>
<dbReference type="InterPro" id="IPR029034">
    <property type="entry name" value="Cystine-knot_cytokine"/>
</dbReference>
<keyword evidence="4" id="KW-0732">Signal</keyword>
<comment type="subcellular location">
    <subcellularLocation>
        <location evidence="1">Secreted</location>
    </subcellularLocation>
</comment>
<dbReference type="FunFam" id="2.10.90.10:FF:000005">
    <property type="entry name" value="Inhibin beta A chain"/>
    <property type="match status" value="1"/>
</dbReference>
<keyword evidence="11" id="KW-1185">Reference proteome</keyword>
<dbReference type="Gene3D" id="2.10.90.10">
    <property type="entry name" value="Cystine-knot cytokines"/>
    <property type="match status" value="1"/>
</dbReference>
<evidence type="ECO:0000259" key="9">
    <source>
        <dbReference type="PROSITE" id="PS51362"/>
    </source>
</evidence>
<dbReference type="PROSITE" id="PS51362">
    <property type="entry name" value="TGF_BETA_2"/>
    <property type="match status" value="1"/>
</dbReference>
<keyword evidence="5 8" id="KW-0339">Growth factor</keyword>
<dbReference type="SUPFAM" id="SSF57501">
    <property type="entry name" value="Cystine-knot cytokines"/>
    <property type="match status" value="1"/>
</dbReference>
<accession>A0AAR5PKV3</accession>
<evidence type="ECO:0000256" key="6">
    <source>
        <dbReference type="ARBA" id="ARBA00023157"/>
    </source>
</evidence>
<evidence type="ECO:0000256" key="4">
    <source>
        <dbReference type="ARBA" id="ARBA00022729"/>
    </source>
</evidence>
<dbReference type="GO" id="GO:0005615">
    <property type="term" value="C:extracellular space"/>
    <property type="evidence" value="ECO:0007669"/>
    <property type="project" value="TreeGrafter"/>
</dbReference>
<reference evidence="10" key="2">
    <citation type="submission" date="2024-08" db="UniProtKB">
        <authorList>
            <consortium name="EnsemblMetazoa"/>
        </authorList>
    </citation>
    <scope>IDENTIFICATION</scope>
</reference>
<dbReference type="Proteomes" id="UP000019118">
    <property type="component" value="Unassembled WGS sequence"/>
</dbReference>
<keyword evidence="7" id="KW-0325">Glycoprotein</keyword>
<dbReference type="CDD" id="cd13752">
    <property type="entry name" value="TGF_beta_INHB"/>
    <property type="match status" value="1"/>
</dbReference>
<proteinExistence type="inferred from homology"/>
<dbReference type="PANTHER" id="PTHR11848:SF309">
    <property type="entry name" value="INHIBIN BETA CHAIN"/>
    <property type="match status" value="1"/>
</dbReference>
<dbReference type="GO" id="GO:0008083">
    <property type="term" value="F:growth factor activity"/>
    <property type="evidence" value="ECO:0007669"/>
    <property type="project" value="UniProtKB-KW"/>
</dbReference>
<dbReference type="PANTHER" id="PTHR11848">
    <property type="entry name" value="TGF-BETA FAMILY"/>
    <property type="match status" value="1"/>
</dbReference>
<reference evidence="11" key="1">
    <citation type="journal article" date="2013" name="Genome Biol.">
        <title>Draft genome of the mountain pine beetle, Dendroctonus ponderosae Hopkins, a major forest pest.</title>
        <authorList>
            <person name="Keeling C.I."/>
            <person name="Yuen M.M."/>
            <person name="Liao N.Y."/>
            <person name="Docking T.R."/>
            <person name="Chan S.K."/>
            <person name="Taylor G.A."/>
            <person name="Palmquist D.L."/>
            <person name="Jackman S.D."/>
            <person name="Nguyen A."/>
            <person name="Li M."/>
            <person name="Henderson H."/>
            <person name="Janes J.K."/>
            <person name="Zhao Y."/>
            <person name="Pandoh P."/>
            <person name="Moore R."/>
            <person name="Sperling F.A."/>
            <person name="Huber D.P."/>
            <person name="Birol I."/>
            <person name="Jones S.J."/>
            <person name="Bohlmann J."/>
        </authorList>
    </citation>
    <scope>NUCLEOTIDE SEQUENCE</scope>
</reference>
<dbReference type="InterPro" id="IPR001111">
    <property type="entry name" value="TGF-b_propeptide"/>
</dbReference>
<evidence type="ECO:0000313" key="10">
    <source>
        <dbReference type="EnsemblMetazoa" id="XP_019761668.1"/>
    </source>
</evidence>
<name>A0AAR5PKV3_DENPD</name>
<dbReference type="AlphaFoldDB" id="A0AAR5PKV3"/>
<evidence type="ECO:0000256" key="2">
    <source>
        <dbReference type="ARBA" id="ARBA00006656"/>
    </source>
</evidence>
<comment type="similarity">
    <text evidence="2 8">Belongs to the TGF-beta family.</text>
</comment>
<dbReference type="InterPro" id="IPR015615">
    <property type="entry name" value="TGF-beta-rel"/>
</dbReference>
<evidence type="ECO:0000313" key="11">
    <source>
        <dbReference type="Proteomes" id="UP000019118"/>
    </source>
</evidence>
<dbReference type="Pfam" id="PF00019">
    <property type="entry name" value="TGF_beta"/>
    <property type="match status" value="1"/>
</dbReference>
<organism evidence="10 11">
    <name type="scientific">Dendroctonus ponderosae</name>
    <name type="common">Mountain pine beetle</name>
    <dbReference type="NCBI Taxonomy" id="77166"/>
    <lineage>
        <taxon>Eukaryota</taxon>
        <taxon>Metazoa</taxon>
        <taxon>Ecdysozoa</taxon>
        <taxon>Arthropoda</taxon>
        <taxon>Hexapoda</taxon>
        <taxon>Insecta</taxon>
        <taxon>Pterygota</taxon>
        <taxon>Neoptera</taxon>
        <taxon>Endopterygota</taxon>
        <taxon>Coleoptera</taxon>
        <taxon>Polyphaga</taxon>
        <taxon>Cucujiformia</taxon>
        <taxon>Curculionidae</taxon>
        <taxon>Scolytinae</taxon>
        <taxon>Dendroctonus</taxon>
    </lineage>
</organism>
<dbReference type="PROSITE" id="PS00250">
    <property type="entry name" value="TGF_BETA_1"/>
    <property type="match status" value="1"/>
</dbReference>